<feature type="transmembrane region" description="Helical" evidence="1">
    <location>
        <begin position="81"/>
        <end position="104"/>
    </location>
</feature>
<dbReference type="RefSeq" id="WP_038590590.1">
    <property type="nucleotide sequence ID" value="NZ_HG938353.1"/>
</dbReference>
<keyword evidence="1 2" id="KW-0812">Transmembrane</keyword>
<dbReference type="GeneID" id="24255937"/>
<keyword evidence="1" id="KW-0472">Membrane</keyword>
<dbReference type="OrthoDB" id="5245199at2"/>
<dbReference type="KEGG" id="ngg:RG540_CH35630"/>
<dbReference type="EMBL" id="HG938353">
    <property type="protein sequence ID" value="CDN49727.1"/>
    <property type="molecule type" value="Genomic_DNA"/>
</dbReference>
<feature type="transmembrane region" description="Helical" evidence="1">
    <location>
        <begin position="12"/>
        <end position="34"/>
    </location>
</feature>
<feature type="transmembrane region" description="Helical" evidence="1">
    <location>
        <begin position="400"/>
        <end position="419"/>
    </location>
</feature>
<protein>
    <submittedName>
        <fullName evidence="2">Putative transmembrane protein</fullName>
    </submittedName>
</protein>
<dbReference type="Proteomes" id="UP000028181">
    <property type="component" value="Chromosome I"/>
</dbReference>
<proteinExistence type="predicted"/>
<feature type="transmembrane region" description="Helical" evidence="1">
    <location>
        <begin position="257"/>
        <end position="278"/>
    </location>
</feature>
<reference evidence="3" key="1">
    <citation type="journal article" date="2014" name="BMC Genomics">
        <title>Genome sequencing of two Neorhizobium galegae strains reveals a noeT gene responsible for the unusual acetylation of the nodulation factors.</title>
        <authorList>
            <person name="Osterman J."/>
            <person name="Marsh J."/>
            <person name="Laine P.K."/>
            <person name="Zeng Z."/>
            <person name="Alatalo E."/>
            <person name="Sullivan J.T."/>
            <person name="Young J.P."/>
            <person name="Thomas-Oates J."/>
            <person name="Paulin L."/>
            <person name="Lindstrom K."/>
        </authorList>
    </citation>
    <scope>NUCLEOTIDE SEQUENCE [LARGE SCALE GENOMIC DNA]</scope>
    <source>
        <strain evidence="3">HAMBI 540</strain>
    </source>
</reference>
<dbReference type="AlphaFoldDB" id="A0A068STU2"/>
<feature type="transmembrane region" description="Helical" evidence="1">
    <location>
        <begin position="290"/>
        <end position="313"/>
    </location>
</feature>
<sequence length="452" mass="48064">MPGATLSPWTMSYFATALVCLVAGLALTISGFGYPSASIDDPASLVIVHLIAVGWLALLFAGSLLQFVPVIASRQLLSPHLALPALLMTMVGLLLLLTGFLGLADIVPLWTWTLPVSGLLLTLAFAGLCWMVAGTLAAARPYSLPAKFLALGCAPLIGTALLGLLFTLSLSGLTDDPHLAKLLLSAGPAHAYLGLFGWMTITAIGVSYRLLTMFLLSPERTRGTSRAIGWLTAAALVAAGCGIFSDGTGLTADWPLHLAIALSGLAALLYAIDVHLIFRERKRKSVELNVMASLVAVGMLVFCFVLFAVSIVIGNLPEMVMPVAYLFTFGWLTGLGLGQLYKIVAFMTWLEFYGPVLGRTAVPRVQDLVNERRASLWFGLYFTATATATAVLILDMPDMFRAVTLAQLAAVCALALEFIQARRLAMVPAATVLPSAVAARRLILPSFNGRSR</sequence>
<dbReference type="eggNOG" id="COG3278">
    <property type="taxonomic scope" value="Bacteria"/>
</dbReference>
<dbReference type="HOGENOM" id="CLU_034656_0_0_5"/>
<feature type="transmembrane region" description="Helical" evidence="1">
    <location>
        <begin position="319"/>
        <end position="341"/>
    </location>
</feature>
<accession>A0A068STU2</accession>
<feature type="transmembrane region" description="Helical" evidence="1">
    <location>
        <begin position="116"/>
        <end position="136"/>
    </location>
</feature>
<feature type="transmembrane region" description="Helical" evidence="1">
    <location>
        <begin position="228"/>
        <end position="245"/>
    </location>
</feature>
<feature type="transmembrane region" description="Helical" evidence="1">
    <location>
        <begin position="374"/>
        <end position="394"/>
    </location>
</feature>
<name>A0A068STU2_NEOGA</name>
<feature type="transmembrane region" description="Helical" evidence="1">
    <location>
        <begin position="148"/>
        <end position="171"/>
    </location>
</feature>
<evidence type="ECO:0000256" key="1">
    <source>
        <dbReference type="SAM" id="Phobius"/>
    </source>
</evidence>
<feature type="transmembrane region" description="Helical" evidence="1">
    <location>
        <begin position="46"/>
        <end position="69"/>
    </location>
</feature>
<dbReference type="PATRIC" id="fig|1028800.3.peg.3619"/>
<feature type="transmembrane region" description="Helical" evidence="1">
    <location>
        <begin position="191"/>
        <end position="216"/>
    </location>
</feature>
<gene>
    <name evidence="2" type="ORF">RG540_CH35630</name>
</gene>
<evidence type="ECO:0000313" key="2">
    <source>
        <dbReference type="EMBL" id="CDN49727.1"/>
    </source>
</evidence>
<keyword evidence="3" id="KW-1185">Reference proteome</keyword>
<evidence type="ECO:0000313" key="3">
    <source>
        <dbReference type="Proteomes" id="UP000028181"/>
    </source>
</evidence>
<organism evidence="2 3">
    <name type="scientific">Neorhizobium galegae bv. orientalis str. HAMBI 540</name>
    <dbReference type="NCBI Taxonomy" id="1028800"/>
    <lineage>
        <taxon>Bacteria</taxon>
        <taxon>Pseudomonadati</taxon>
        <taxon>Pseudomonadota</taxon>
        <taxon>Alphaproteobacteria</taxon>
        <taxon>Hyphomicrobiales</taxon>
        <taxon>Rhizobiaceae</taxon>
        <taxon>Rhizobium/Agrobacterium group</taxon>
        <taxon>Neorhizobium</taxon>
    </lineage>
</organism>
<keyword evidence="1" id="KW-1133">Transmembrane helix</keyword>